<dbReference type="GO" id="GO:0047464">
    <property type="term" value="F:heparosan-N-sulfate-glucuronate 5-epimerase activity"/>
    <property type="evidence" value="ECO:0007669"/>
    <property type="project" value="InterPro"/>
</dbReference>
<reference evidence="4" key="1">
    <citation type="submission" date="2017-02" db="UniProtKB">
        <authorList>
            <consortium name="WormBaseParasite"/>
        </authorList>
    </citation>
    <scope>IDENTIFICATION</scope>
</reference>
<evidence type="ECO:0000313" key="2">
    <source>
        <dbReference type="EMBL" id="VDN87872.1"/>
    </source>
</evidence>
<dbReference type="Proteomes" id="UP000278627">
    <property type="component" value="Unassembled WGS sequence"/>
</dbReference>
<dbReference type="STRING" id="6280.A0A0N4TET5"/>
<dbReference type="Pfam" id="PF21174">
    <property type="entry name" value="Glce_b_sandwich"/>
    <property type="match status" value="1"/>
</dbReference>
<evidence type="ECO:0000313" key="4">
    <source>
        <dbReference type="WBParaSite" id="BPAG_0000672301-mRNA-1"/>
    </source>
</evidence>
<dbReference type="PANTHER" id="PTHR13174">
    <property type="entry name" value="D-GLUCURONYL C5-EPIMERASE"/>
    <property type="match status" value="1"/>
</dbReference>
<reference evidence="2 3" key="2">
    <citation type="submission" date="2018-11" db="EMBL/GenBank/DDBJ databases">
        <authorList>
            <consortium name="Pathogen Informatics"/>
        </authorList>
    </citation>
    <scope>NUCLEOTIDE SEQUENCE [LARGE SCALE GENOMIC DNA]</scope>
</reference>
<dbReference type="GO" id="GO:0015012">
    <property type="term" value="P:heparan sulfate proteoglycan biosynthetic process"/>
    <property type="evidence" value="ECO:0007669"/>
    <property type="project" value="InterPro"/>
</dbReference>
<protein>
    <submittedName>
        <fullName evidence="4">Lupeol synthase</fullName>
    </submittedName>
</protein>
<dbReference type="GO" id="GO:0005794">
    <property type="term" value="C:Golgi apparatus"/>
    <property type="evidence" value="ECO:0007669"/>
    <property type="project" value="TreeGrafter"/>
</dbReference>
<proteinExistence type="predicted"/>
<organism evidence="4">
    <name type="scientific">Brugia pahangi</name>
    <name type="common">Filarial nematode worm</name>
    <dbReference type="NCBI Taxonomy" id="6280"/>
    <lineage>
        <taxon>Eukaryota</taxon>
        <taxon>Metazoa</taxon>
        <taxon>Ecdysozoa</taxon>
        <taxon>Nematoda</taxon>
        <taxon>Chromadorea</taxon>
        <taxon>Rhabditida</taxon>
        <taxon>Spirurina</taxon>
        <taxon>Spiruromorpha</taxon>
        <taxon>Filarioidea</taxon>
        <taxon>Onchocercidae</taxon>
        <taxon>Brugia</taxon>
    </lineage>
</organism>
<dbReference type="PANTHER" id="PTHR13174:SF3">
    <property type="entry name" value="D-GLUCURONYL C5-EPIMERASE"/>
    <property type="match status" value="1"/>
</dbReference>
<accession>A0A0N4TET5</accession>
<name>A0A0N4TET5_BRUPA</name>
<evidence type="ECO:0000259" key="1">
    <source>
        <dbReference type="Pfam" id="PF21174"/>
    </source>
</evidence>
<feature type="domain" description="D-glucuronyl C5-epimerase beta-sandwich" evidence="1">
    <location>
        <begin position="3"/>
        <end position="66"/>
    </location>
</feature>
<dbReference type="InterPro" id="IPR059154">
    <property type="entry name" value="Glce_b_sandwich"/>
</dbReference>
<evidence type="ECO:0000313" key="3">
    <source>
        <dbReference type="Proteomes" id="UP000278627"/>
    </source>
</evidence>
<dbReference type="InterPro" id="IPR039721">
    <property type="entry name" value="C5-epimerase"/>
</dbReference>
<dbReference type="EMBL" id="UZAD01006429">
    <property type="protein sequence ID" value="VDN87872.1"/>
    <property type="molecule type" value="Genomic_DNA"/>
</dbReference>
<keyword evidence="3" id="KW-1185">Reference proteome</keyword>
<sequence length="126" mass="14708">MSQKTILLHYVHNDDEQCVSHNKKSSKVEYNYSLGAEPNPNEWRWICRDLLVDTGRALASTSKKKETILLHPGILLFFLFLMHSDRIIYENFEQRSSAHLEHFLVAADWLTNNQDEHGGWSVPVER</sequence>
<dbReference type="WBParaSite" id="BPAG_0000672301-mRNA-1">
    <property type="protein sequence ID" value="BPAG_0000672301-mRNA-1"/>
    <property type="gene ID" value="BPAG_0000672301"/>
</dbReference>
<gene>
    <name evidence="2" type="ORF">BPAG_LOCUS6686</name>
</gene>
<dbReference type="AlphaFoldDB" id="A0A0N4TET5"/>